<dbReference type="Proteomes" id="UP001324427">
    <property type="component" value="Unassembled WGS sequence"/>
</dbReference>
<feature type="compositionally biased region" description="Basic and acidic residues" evidence="1">
    <location>
        <begin position="1"/>
        <end position="27"/>
    </location>
</feature>
<accession>A0AAV9JER6</accession>
<organism evidence="2 3">
    <name type="scientific">Oleoguttula mirabilis</name>
    <dbReference type="NCBI Taxonomy" id="1507867"/>
    <lineage>
        <taxon>Eukaryota</taxon>
        <taxon>Fungi</taxon>
        <taxon>Dikarya</taxon>
        <taxon>Ascomycota</taxon>
        <taxon>Pezizomycotina</taxon>
        <taxon>Dothideomycetes</taxon>
        <taxon>Dothideomycetidae</taxon>
        <taxon>Mycosphaerellales</taxon>
        <taxon>Teratosphaeriaceae</taxon>
        <taxon>Oleoguttula</taxon>
    </lineage>
</organism>
<proteinExistence type="predicted"/>
<feature type="region of interest" description="Disordered" evidence="1">
    <location>
        <begin position="1"/>
        <end position="31"/>
    </location>
</feature>
<evidence type="ECO:0000313" key="3">
    <source>
        <dbReference type="Proteomes" id="UP001324427"/>
    </source>
</evidence>
<name>A0AAV9JER6_9PEZI</name>
<evidence type="ECO:0000256" key="1">
    <source>
        <dbReference type="SAM" id="MobiDB-lite"/>
    </source>
</evidence>
<gene>
    <name evidence="2" type="ORF">LTR36_005641</name>
</gene>
<sequence>MPVEQNDRARADHESIAKPTEDGHRQDPSGLSVAAQLQQETDVTEDWCDGESLPLVQVRRNAIPTTGSPGRQKHKSIQDCIDAQQSLLFCLPLETYLMITKRLIGSVRDVVHLHFAVQLVGGEERRWDIDWVRLAERHLDKLLDNIPLCKAIRMDGLANARFTPTNITPSIESGLRQDMTYSAIVRGLKADPHLVPVSRRVLDDLLAIDQKSHRRSLLHTSRTMREKKDIPMEDARVGLDLEDHDRRKYVEMLADPPLPEPLSKEHNALVQDKRIESLIWLLSKRRKEISVCRQSDEKARLLLNRQDLAFKAVFHRIVTQADEKLNTCMKCMTQANDNGDGRQLLSSNMGRPRYVSFCDDCLIEWCKSTRVNRSDFARLRVDLGGTSSDHRQLFHRWALTIEYCVGTGYRTQKIHTISRADADSIANEYAGVSWETLLLQLQDGQWTPPQLYNAARRYLICTKAVLRALNWYEGKSIDSSVVHWRNETDASQTLDGLLSNDFADAFKESHLIWIKAQSERDAAFNHIAALYDAEQPWSMEADMQMHEDMREMLSETWCDYAAADYWCRYIEVHLGRIPHTLLRRDFFIIADPTVEPDILTHNDPMDTYSCTITQANALCRTIHGCKLRGLDQLAVQTKARNLKRYLVCAASTKLTMEQYHASVTEAFDDLTSIIYDAPDARVGTSPLPGLGRPTVTTTKHTAALTLHIMRFYQQIVEVNPPVDNLTAKVFAIGDVPNGITKAFSKAFWNEYLVGEAFFDRLRAWMVGKEVWLVVENNPNGGNLSLPQCLSVAHVEHGLKVVYGHARGMRKFFVWRSVQLFGQEAVPGVCGRVVWFNDAIAESDEWSQSGVYSDVLGVAGDLYSR</sequence>
<dbReference type="AlphaFoldDB" id="A0AAV9JER6"/>
<dbReference type="EMBL" id="JAVFHQ010000033">
    <property type="protein sequence ID" value="KAK4543282.1"/>
    <property type="molecule type" value="Genomic_DNA"/>
</dbReference>
<evidence type="ECO:0000313" key="2">
    <source>
        <dbReference type="EMBL" id="KAK4543282.1"/>
    </source>
</evidence>
<comment type="caution">
    <text evidence="2">The sequence shown here is derived from an EMBL/GenBank/DDBJ whole genome shotgun (WGS) entry which is preliminary data.</text>
</comment>
<reference evidence="2 3" key="1">
    <citation type="submission" date="2021-11" db="EMBL/GenBank/DDBJ databases">
        <title>Black yeast isolated from Biological Soil Crust.</title>
        <authorList>
            <person name="Kurbessoian T."/>
        </authorList>
    </citation>
    <scope>NUCLEOTIDE SEQUENCE [LARGE SCALE GENOMIC DNA]</scope>
    <source>
        <strain evidence="2 3">CCFEE 5522</strain>
    </source>
</reference>
<protein>
    <submittedName>
        <fullName evidence="2">Uncharacterized protein</fullName>
    </submittedName>
</protein>
<keyword evidence="3" id="KW-1185">Reference proteome</keyword>